<sequence>MSARSAARRHQDELGAVLAVHADRPGPVVIGLFVLVWALFSGLTLIAPGESPVLALAPTVVFALLAAAILVLVSGERLVVCERGLLVGSVAPGMRPYAVRYDQIVPGSLVPVTGARRYGRETGTGGFPQSTVRRSAWTRRGLHLVGPSAAEARRRRAVIASLQDPPPRSVDGRWVWFVGVGSTAPEQVAAQIARAAEAAGAVPLARSMAAAPVRELSGDPADAARHLPGLP</sequence>
<name>A0ABS4WV89_9MICO</name>
<accession>A0ABS4WV89</accession>
<keyword evidence="1" id="KW-1133">Transmembrane helix</keyword>
<dbReference type="EMBL" id="JAGIOD010000001">
    <property type="protein sequence ID" value="MBP2380115.1"/>
    <property type="molecule type" value="Genomic_DNA"/>
</dbReference>
<comment type="caution">
    <text evidence="2">The sequence shown here is derived from an EMBL/GenBank/DDBJ whole genome shotgun (WGS) entry which is preliminary data.</text>
</comment>
<feature type="transmembrane region" description="Helical" evidence="1">
    <location>
        <begin position="28"/>
        <end position="47"/>
    </location>
</feature>
<dbReference type="Proteomes" id="UP001519290">
    <property type="component" value="Unassembled WGS sequence"/>
</dbReference>
<gene>
    <name evidence="2" type="ORF">JOF43_000072</name>
</gene>
<keyword evidence="1" id="KW-0472">Membrane</keyword>
<organism evidence="2 3">
    <name type="scientific">Brachybacterium sacelli</name>
    <dbReference type="NCBI Taxonomy" id="173364"/>
    <lineage>
        <taxon>Bacteria</taxon>
        <taxon>Bacillati</taxon>
        <taxon>Actinomycetota</taxon>
        <taxon>Actinomycetes</taxon>
        <taxon>Micrococcales</taxon>
        <taxon>Dermabacteraceae</taxon>
        <taxon>Brachybacterium</taxon>
    </lineage>
</organism>
<protein>
    <submittedName>
        <fullName evidence="2">Uncharacterized protein</fullName>
    </submittedName>
</protein>
<keyword evidence="1" id="KW-0812">Transmembrane</keyword>
<keyword evidence="3" id="KW-1185">Reference proteome</keyword>
<proteinExistence type="predicted"/>
<evidence type="ECO:0000256" key="1">
    <source>
        <dbReference type="SAM" id="Phobius"/>
    </source>
</evidence>
<reference evidence="2 3" key="1">
    <citation type="submission" date="2021-03" db="EMBL/GenBank/DDBJ databases">
        <title>Sequencing the genomes of 1000 actinobacteria strains.</title>
        <authorList>
            <person name="Klenk H.-P."/>
        </authorList>
    </citation>
    <scope>NUCLEOTIDE SEQUENCE [LARGE SCALE GENOMIC DNA]</scope>
    <source>
        <strain evidence="2 3">DSM 14566</strain>
    </source>
</reference>
<dbReference type="RefSeq" id="WP_209897749.1">
    <property type="nucleotide sequence ID" value="NZ_BAAAJW010000016.1"/>
</dbReference>
<evidence type="ECO:0000313" key="3">
    <source>
        <dbReference type="Proteomes" id="UP001519290"/>
    </source>
</evidence>
<evidence type="ECO:0000313" key="2">
    <source>
        <dbReference type="EMBL" id="MBP2380115.1"/>
    </source>
</evidence>
<feature type="transmembrane region" description="Helical" evidence="1">
    <location>
        <begin position="53"/>
        <end position="73"/>
    </location>
</feature>